<sequence>MEEMDYNVEEGDSSICPNLESTNEDDKIGGDKNNDSKGDPPLEEGTAGDVNPHPRAKYNHANKRWAHRKWKPHGNAPQGDAPHKVDPPIEKKQKEQNTCVVCLQNGGVKYRFVCCCKGYCSVACFQRHDKKACLEEQSKNASRLNAQNNIECPNGECRKSQVEERSDNPTEDEEESEEDLLTEEQKAKLKEDITLRMLLKNNYVRSVFKHFTTSKDKIAYLSNYINDPTIVQVVDQIMKSVEG</sequence>
<feature type="compositionally biased region" description="Basic residues" evidence="2">
    <location>
        <begin position="54"/>
        <end position="65"/>
    </location>
</feature>
<keyword evidence="1" id="KW-0479">Metal-binding</keyword>
<evidence type="ECO:0000259" key="3">
    <source>
        <dbReference type="PROSITE" id="PS51083"/>
    </source>
</evidence>
<dbReference type="RefSeq" id="XP_019913983.1">
    <property type="nucleotide sequence ID" value="XM_020058557.1"/>
</dbReference>
<feature type="compositionally biased region" description="Basic and acidic residues" evidence="2">
    <location>
        <begin position="157"/>
        <end position="168"/>
    </location>
</feature>
<dbReference type="Proteomes" id="UP000092716">
    <property type="component" value="Chromosome 7"/>
</dbReference>
<feature type="region of interest" description="Disordered" evidence="2">
    <location>
        <begin position="1"/>
        <end position="65"/>
    </location>
</feature>
<evidence type="ECO:0000256" key="2">
    <source>
        <dbReference type="SAM" id="MobiDB-lite"/>
    </source>
</evidence>
<accession>A0A1B1DX03</accession>
<organism evidence="4 5">
    <name type="scientific">Plasmodium coatneyi</name>
    <dbReference type="NCBI Taxonomy" id="208452"/>
    <lineage>
        <taxon>Eukaryota</taxon>
        <taxon>Sar</taxon>
        <taxon>Alveolata</taxon>
        <taxon>Apicomplexa</taxon>
        <taxon>Aconoidasida</taxon>
        <taxon>Haemosporida</taxon>
        <taxon>Plasmodiidae</taxon>
        <taxon>Plasmodium</taxon>
    </lineage>
</organism>
<dbReference type="AlphaFoldDB" id="A0A1B1DX03"/>
<dbReference type="KEGG" id="pcot:PCOAH_00017480"/>
<name>A0A1B1DX03_9APIC</name>
<proteinExistence type="predicted"/>
<dbReference type="OrthoDB" id="18412at2759"/>
<keyword evidence="1" id="KW-0863">Zinc-finger</keyword>
<keyword evidence="5" id="KW-1185">Reference proteome</keyword>
<evidence type="ECO:0000313" key="5">
    <source>
        <dbReference type="Proteomes" id="UP000092716"/>
    </source>
</evidence>
<feature type="domain" description="HIT-type" evidence="3">
    <location>
        <begin position="99"/>
        <end position="133"/>
    </location>
</feature>
<gene>
    <name evidence="4" type="ORF">PCOAH_00017480</name>
</gene>
<keyword evidence="1" id="KW-0862">Zinc</keyword>
<protein>
    <recommendedName>
        <fullName evidence="3">HIT-type domain-containing protein</fullName>
    </recommendedName>
</protein>
<feature type="compositionally biased region" description="Basic and acidic residues" evidence="2">
    <location>
        <begin position="24"/>
        <end position="40"/>
    </location>
</feature>
<dbReference type="EMBL" id="CP016245">
    <property type="protein sequence ID" value="ANQ07288.1"/>
    <property type="molecule type" value="Genomic_DNA"/>
</dbReference>
<dbReference type="PROSITE" id="PS51083">
    <property type="entry name" value="ZF_HIT"/>
    <property type="match status" value="1"/>
</dbReference>
<dbReference type="GO" id="GO:0008270">
    <property type="term" value="F:zinc ion binding"/>
    <property type="evidence" value="ECO:0007669"/>
    <property type="project" value="UniProtKB-UniRule"/>
</dbReference>
<feature type="region of interest" description="Disordered" evidence="2">
    <location>
        <begin position="157"/>
        <end position="182"/>
    </location>
</feature>
<feature type="compositionally biased region" description="Acidic residues" evidence="2">
    <location>
        <begin position="169"/>
        <end position="182"/>
    </location>
</feature>
<dbReference type="InterPro" id="IPR007529">
    <property type="entry name" value="Znf_HIT"/>
</dbReference>
<dbReference type="VEuPathDB" id="PlasmoDB:PCOAH_00017480"/>
<reference evidence="5" key="1">
    <citation type="submission" date="2016-06" db="EMBL/GenBank/DDBJ databases">
        <title>First high quality genome sequence of Plasmodium coatneyi using continuous long reads from single molecule, real-time sequencing.</title>
        <authorList>
            <person name="Chien J.-T."/>
            <person name="Pakala S.B."/>
            <person name="Geraldo J.A."/>
            <person name="Lapp S.A."/>
            <person name="Barnwell J.W."/>
            <person name="Kissinger J.C."/>
            <person name="Galinski M.R."/>
            <person name="Humphrey J.C."/>
        </authorList>
    </citation>
    <scope>NUCLEOTIDE SEQUENCE [LARGE SCALE GENOMIC DNA]</scope>
    <source>
        <strain evidence="5">Hackeri</strain>
    </source>
</reference>
<evidence type="ECO:0000256" key="1">
    <source>
        <dbReference type="PROSITE-ProRule" id="PRU00453"/>
    </source>
</evidence>
<feature type="compositionally biased region" description="Acidic residues" evidence="2">
    <location>
        <begin position="1"/>
        <end position="12"/>
    </location>
</feature>
<evidence type="ECO:0000313" key="4">
    <source>
        <dbReference type="EMBL" id="ANQ07288.1"/>
    </source>
</evidence>
<dbReference type="GeneID" id="30908474"/>